<feature type="non-terminal residue" evidence="2">
    <location>
        <position position="1"/>
    </location>
</feature>
<evidence type="ECO:0000313" key="2">
    <source>
        <dbReference type="EMBL" id="GMT14221.1"/>
    </source>
</evidence>
<protein>
    <submittedName>
        <fullName evidence="2">Uncharacterized protein</fullName>
    </submittedName>
</protein>
<dbReference type="EMBL" id="BTSY01000002">
    <property type="protein sequence ID" value="GMT14221.1"/>
    <property type="molecule type" value="Genomic_DNA"/>
</dbReference>
<evidence type="ECO:0000256" key="1">
    <source>
        <dbReference type="SAM" id="MobiDB-lite"/>
    </source>
</evidence>
<gene>
    <name evidence="2" type="ORF">PFISCL1PPCAC_5518</name>
</gene>
<keyword evidence="3" id="KW-1185">Reference proteome</keyword>
<dbReference type="Proteomes" id="UP001432322">
    <property type="component" value="Unassembled WGS sequence"/>
</dbReference>
<organism evidence="2 3">
    <name type="scientific">Pristionchus fissidentatus</name>
    <dbReference type="NCBI Taxonomy" id="1538716"/>
    <lineage>
        <taxon>Eukaryota</taxon>
        <taxon>Metazoa</taxon>
        <taxon>Ecdysozoa</taxon>
        <taxon>Nematoda</taxon>
        <taxon>Chromadorea</taxon>
        <taxon>Rhabditida</taxon>
        <taxon>Rhabditina</taxon>
        <taxon>Diplogasteromorpha</taxon>
        <taxon>Diplogasteroidea</taxon>
        <taxon>Neodiplogasteridae</taxon>
        <taxon>Pristionchus</taxon>
    </lineage>
</organism>
<dbReference type="AlphaFoldDB" id="A0AAV5V3Q7"/>
<comment type="caution">
    <text evidence="2">The sequence shown here is derived from an EMBL/GenBank/DDBJ whole genome shotgun (WGS) entry which is preliminary data.</text>
</comment>
<sequence>SAAAAAAAAALPPTSQPLALMPPTTTAAQIAAVYAAVNQPQISMLNGGRSMSLSGLSPIGIRQPPSMLGQPGPAHSVAAAAIHRPPLQQQTPQKVVGQRGRPRGSGYQRKASMGGGGTANAEMQRIKMQLQQQHQQHLQQQKQQQQQQAYTVPQPAPMGGGMIGLGSSNLLANFGLGPSTSSTPQVTLSSLLAASAAPPSNPQPVQQVPPPVQQLQPDFLAQFLMQPEGAALFAQMQFNAAAAAAPAASSSGLATPLGAATPTNGLQIASLPSTPSTPSMDMLSMLSKMPSTALIGENNGVFDLQQHQQQFLAAAAAPVATPPVVPTAAAGEEPNPLLHSSTISVETLKSCLENPSLIPAGFTTQDILNYLATMPPP</sequence>
<feature type="region of interest" description="Disordered" evidence="1">
    <location>
        <begin position="89"/>
        <end position="163"/>
    </location>
</feature>
<reference evidence="2" key="1">
    <citation type="submission" date="2023-10" db="EMBL/GenBank/DDBJ databases">
        <title>Genome assembly of Pristionchus species.</title>
        <authorList>
            <person name="Yoshida K."/>
            <person name="Sommer R.J."/>
        </authorList>
    </citation>
    <scope>NUCLEOTIDE SEQUENCE</scope>
    <source>
        <strain evidence="2">RS5133</strain>
    </source>
</reference>
<name>A0AAV5V3Q7_9BILA</name>
<accession>A0AAV5V3Q7</accession>
<evidence type="ECO:0000313" key="3">
    <source>
        <dbReference type="Proteomes" id="UP001432322"/>
    </source>
</evidence>
<proteinExistence type="predicted"/>
<feature type="compositionally biased region" description="Low complexity" evidence="1">
    <location>
        <begin position="129"/>
        <end position="148"/>
    </location>
</feature>